<gene>
    <name evidence="17" type="ORF">SK128_004775</name>
</gene>
<feature type="compositionally biased region" description="Polar residues" evidence="13">
    <location>
        <begin position="537"/>
        <end position="566"/>
    </location>
</feature>
<dbReference type="GO" id="GO:0007154">
    <property type="term" value="P:cell communication"/>
    <property type="evidence" value="ECO:0007669"/>
    <property type="project" value="InterPro"/>
</dbReference>
<evidence type="ECO:0000259" key="16">
    <source>
        <dbReference type="PROSITE" id="PS51051"/>
    </source>
</evidence>
<dbReference type="GO" id="GO:0016020">
    <property type="term" value="C:membrane"/>
    <property type="evidence" value="ECO:0007669"/>
    <property type="project" value="UniProtKB-SubCell"/>
</dbReference>
<evidence type="ECO:0000256" key="8">
    <source>
        <dbReference type="ARBA" id="ARBA00023157"/>
    </source>
</evidence>
<dbReference type="InterPro" id="IPR000742">
    <property type="entry name" value="EGF"/>
</dbReference>
<keyword evidence="7 12" id="KW-0472">Membrane</keyword>
<feature type="disulfide bond" evidence="10">
    <location>
        <begin position="288"/>
        <end position="297"/>
    </location>
</feature>
<reference evidence="17 18" key="1">
    <citation type="submission" date="2023-11" db="EMBL/GenBank/DDBJ databases">
        <title>Halocaridina rubra genome assembly.</title>
        <authorList>
            <person name="Smith C."/>
        </authorList>
    </citation>
    <scope>NUCLEOTIDE SEQUENCE [LARGE SCALE GENOMIC DNA]</scope>
    <source>
        <strain evidence="17">EP-1</strain>
        <tissue evidence="17">Whole</tissue>
    </source>
</reference>
<evidence type="ECO:0000256" key="7">
    <source>
        <dbReference type="ARBA" id="ARBA00023136"/>
    </source>
</evidence>
<feature type="domain" description="EGF-like" evidence="15">
    <location>
        <begin position="189"/>
        <end position="222"/>
    </location>
</feature>
<evidence type="ECO:0000256" key="6">
    <source>
        <dbReference type="ARBA" id="ARBA00022989"/>
    </source>
</evidence>
<evidence type="ECO:0000313" key="18">
    <source>
        <dbReference type="Proteomes" id="UP001381693"/>
    </source>
</evidence>
<name>A0AAN8WEL5_HALRR</name>
<evidence type="ECO:0000256" key="13">
    <source>
        <dbReference type="SAM" id="MobiDB-lite"/>
    </source>
</evidence>
<feature type="domain" description="EGF-like" evidence="15">
    <location>
        <begin position="258"/>
        <end position="298"/>
    </location>
</feature>
<dbReference type="PROSITE" id="PS00022">
    <property type="entry name" value="EGF_1"/>
    <property type="match status" value="4"/>
</dbReference>
<feature type="compositionally biased region" description="Polar residues" evidence="13">
    <location>
        <begin position="488"/>
        <end position="498"/>
    </location>
</feature>
<dbReference type="CDD" id="cd00054">
    <property type="entry name" value="EGF_CA"/>
    <property type="match status" value="1"/>
</dbReference>
<dbReference type="PROSITE" id="PS01186">
    <property type="entry name" value="EGF_2"/>
    <property type="match status" value="1"/>
</dbReference>
<dbReference type="InterPro" id="IPR051216">
    <property type="entry name" value="Teneurin"/>
</dbReference>
<dbReference type="SMART" id="SM00181">
    <property type="entry name" value="EGF"/>
    <property type="match status" value="7"/>
</dbReference>
<keyword evidence="6 12" id="KW-1133">Transmembrane helix</keyword>
<dbReference type="PANTHER" id="PTHR11219">
    <property type="entry name" value="TENEURIN AND N-ACETYLGLUCOSAMINE-1-PHOSPHODIESTER ALPHA-N-ACETYLGLUCOSAMINIDASE"/>
    <property type="match status" value="1"/>
</dbReference>
<feature type="domain" description="DSL" evidence="16">
    <location>
        <begin position="48"/>
        <end position="92"/>
    </location>
</feature>
<dbReference type="Gene3D" id="2.10.25.140">
    <property type="match status" value="1"/>
</dbReference>
<keyword evidence="3 10" id="KW-0245">EGF-like domain</keyword>
<dbReference type="Gene3D" id="2.10.25.10">
    <property type="entry name" value="Laminin"/>
    <property type="match status" value="4"/>
</dbReference>
<dbReference type="FunFam" id="2.10.25.10:FF:000018">
    <property type="entry name" value="Delta-like 1"/>
    <property type="match status" value="3"/>
</dbReference>
<keyword evidence="12 14" id="KW-0732">Signal</keyword>
<sequence>MTATKIRLFYLTLHLAALTAAENEEKPKSCEDLGNKDSHYICNEKGEIQCLAGWRGEKCDEPICAEGCHPQHGFCTQPGECRCELGWRGESCNECSPLPGCQHGYCQNGTFECICEDGWDGLFCSQPFCREGCHATRGYCERPGECKCRIGWGGLTCEECKPLSGCIHGNCTKPLECRCAPGWTGLFCNTPICTESCDKDHGTCDKPGECRCEVGWWGKTCSLCFPYPGCKNGSCKKPWECLCEPGWKGMLCDESDDDRGKCINNPGACLNGGTCIDVPNTGNFTCSCPSLFTGQRCDYLTKATSTETYNIQDDTEPTDSSQIQLVTADNSPSSSLLQAPIRSSEGSRKLRIDLDKEERRIILQNTARISFRQPKIVSKEDNQSNSLQFKVIERKLLPLPVFLPRVSEIIPGEEGPTRILKAVTKQPTPILVLESRSDADNAALKDALADLQDNSNGNQIDANRRFLRHHEGAFIPELEESAEVVRSRNPSPSVTPRSNRVIKVSSLNDQPLLVSAHASALPRPNPVSPATLRTKPIPSQRSGVSTKQSLPSTTTSQPPEPLNNQPPRILTTTSTTTPAPITSPSTPTLRTSTAHLFQSRSSLGSPIIESVSVEDVIAQGSEDIQTYYEENSNGRVHIGDVIGVDDAAPLKEIYEAFIELKKV</sequence>
<dbReference type="Pfam" id="PF01414">
    <property type="entry name" value="DSL"/>
    <property type="match status" value="1"/>
</dbReference>
<evidence type="ECO:0000256" key="2">
    <source>
        <dbReference type="ARBA" id="ARBA00022473"/>
    </source>
</evidence>
<dbReference type="Pfam" id="PF00008">
    <property type="entry name" value="EGF"/>
    <property type="match status" value="1"/>
</dbReference>
<keyword evidence="8 10" id="KW-1015">Disulfide bond</keyword>
<evidence type="ECO:0000256" key="14">
    <source>
        <dbReference type="SAM" id="SignalP"/>
    </source>
</evidence>
<feature type="region of interest" description="Disordered" evidence="13">
    <location>
        <begin position="482"/>
        <end position="502"/>
    </location>
</feature>
<feature type="disulfide bond" evidence="11">
    <location>
        <begin position="50"/>
        <end position="59"/>
    </location>
</feature>
<feature type="disulfide bond" evidence="10">
    <location>
        <begin position="269"/>
        <end position="286"/>
    </location>
</feature>
<dbReference type="SUPFAM" id="SSF57196">
    <property type="entry name" value="EGF/Laminin"/>
    <property type="match status" value="1"/>
</dbReference>
<feature type="disulfide bond" evidence="10">
    <location>
        <begin position="83"/>
        <end position="92"/>
    </location>
</feature>
<dbReference type="InterPro" id="IPR001774">
    <property type="entry name" value="DSL"/>
</dbReference>
<feature type="signal peptide" evidence="14">
    <location>
        <begin position="1"/>
        <end position="21"/>
    </location>
</feature>
<dbReference type="EMBL" id="JAXCGZ010023347">
    <property type="protein sequence ID" value="KAK7013176.1"/>
    <property type="molecule type" value="Genomic_DNA"/>
</dbReference>
<evidence type="ECO:0000256" key="3">
    <source>
        <dbReference type="ARBA" id="ARBA00022536"/>
    </source>
</evidence>
<feature type="compositionally biased region" description="Low complexity" evidence="13">
    <location>
        <begin position="571"/>
        <end position="589"/>
    </location>
</feature>
<evidence type="ECO:0000256" key="1">
    <source>
        <dbReference type="ARBA" id="ARBA00004479"/>
    </source>
</evidence>
<evidence type="ECO:0000256" key="11">
    <source>
        <dbReference type="PROSITE-ProRule" id="PRU00377"/>
    </source>
</evidence>
<comment type="caution">
    <text evidence="17">The sequence shown here is derived from an EMBL/GenBank/DDBJ whole genome shotgun (WGS) entry which is preliminary data.</text>
</comment>
<keyword evidence="5 12" id="KW-0677">Repeat</keyword>
<dbReference type="PROSITE" id="PS51051">
    <property type="entry name" value="DSL"/>
    <property type="match status" value="1"/>
</dbReference>
<evidence type="ECO:0000259" key="15">
    <source>
        <dbReference type="PROSITE" id="PS50026"/>
    </source>
</evidence>
<dbReference type="Pfam" id="PF21700">
    <property type="entry name" value="EGF_DL_JAG"/>
    <property type="match status" value="2"/>
</dbReference>
<feature type="region of interest" description="Disordered" evidence="13">
    <location>
        <begin position="517"/>
        <end position="589"/>
    </location>
</feature>
<proteinExistence type="predicted"/>
<comment type="caution">
    <text evidence="10">Lacks conserved residue(s) required for the propagation of feature annotation.</text>
</comment>
<evidence type="ECO:0000256" key="4">
    <source>
        <dbReference type="ARBA" id="ARBA00022692"/>
    </source>
</evidence>
<protein>
    <recommendedName>
        <fullName evidence="12">Delta-like protein</fullName>
    </recommendedName>
</protein>
<comment type="subcellular location">
    <subcellularLocation>
        <location evidence="1 12">Membrane</location>
        <topology evidence="1 12">Single-pass type I membrane protein</topology>
    </subcellularLocation>
</comment>
<evidence type="ECO:0000256" key="9">
    <source>
        <dbReference type="ARBA" id="ARBA00023180"/>
    </source>
</evidence>
<feature type="domain" description="EGF-like" evidence="15">
    <location>
        <begin position="60"/>
        <end position="93"/>
    </location>
</feature>
<keyword evidence="9" id="KW-0325">Glycoprotein</keyword>
<dbReference type="Proteomes" id="UP001381693">
    <property type="component" value="Unassembled WGS sequence"/>
</dbReference>
<dbReference type="AlphaFoldDB" id="A0AAN8WEL5"/>
<dbReference type="PROSITE" id="PS50026">
    <property type="entry name" value="EGF_3"/>
    <property type="match status" value="3"/>
</dbReference>
<feature type="chain" id="PRO_5042982745" description="Delta-like protein" evidence="14">
    <location>
        <begin position="22"/>
        <end position="663"/>
    </location>
</feature>
<evidence type="ECO:0000256" key="5">
    <source>
        <dbReference type="ARBA" id="ARBA00022737"/>
    </source>
</evidence>
<feature type="disulfide bond" evidence="10">
    <location>
        <begin position="212"/>
        <end position="221"/>
    </location>
</feature>
<evidence type="ECO:0000313" key="17">
    <source>
        <dbReference type="EMBL" id="KAK7013176.1"/>
    </source>
</evidence>
<organism evidence="17 18">
    <name type="scientific">Halocaridina rubra</name>
    <name type="common">Hawaiian red shrimp</name>
    <dbReference type="NCBI Taxonomy" id="373956"/>
    <lineage>
        <taxon>Eukaryota</taxon>
        <taxon>Metazoa</taxon>
        <taxon>Ecdysozoa</taxon>
        <taxon>Arthropoda</taxon>
        <taxon>Crustacea</taxon>
        <taxon>Multicrustacea</taxon>
        <taxon>Malacostraca</taxon>
        <taxon>Eumalacostraca</taxon>
        <taxon>Eucarida</taxon>
        <taxon>Decapoda</taxon>
        <taxon>Pleocyemata</taxon>
        <taxon>Caridea</taxon>
        <taxon>Atyoidea</taxon>
        <taxon>Atyidae</taxon>
        <taxon>Halocaridina</taxon>
    </lineage>
</organism>
<evidence type="ECO:0000256" key="12">
    <source>
        <dbReference type="RuleBase" id="RU280815"/>
    </source>
</evidence>
<comment type="function">
    <text evidence="12">Putative Notch ligand involved in the mediation of Notch signaling.</text>
</comment>
<accession>A0AAN8WEL5</accession>
<dbReference type="PANTHER" id="PTHR11219:SF69">
    <property type="entry name" value="TENEURIN-A"/>
    <property type="match status" value="1"/>
</dbReference>
<keyword evidence="4 12" id="KW-0812">Transmembrane</keyword>
<keyword evidence="18" id="KW-1185">Reference proteome</keyword>
<keyword evidence="2 12" id="KW-0217">Developmental protein</keyword>
<evidence type="ECO:0000256" key="10">
    <source>
        <dbReference type="PROSITE-ProRule" id="PRU00076"/>
    </source>
</evidence>